<evidence type="ECO:0000256" key="4">
    <source>
        <dbReference type="ARBA" id="ARBA00021247"/>
    </source>
</evidence>
<comment type="catalytic activity">
    <reaction evidence="7 8">
        <text>N-terminal L-glutaminyl-[protein] + H2O = N-terminal L-glutamyl-[protein] + NH4(+)</text>
        <dbReference type="Rhea" id="RHEA:50680"/>
        <dbReference type="Rhea" id="RHEA-COMP:12668"/>
        <dbReference type="Rhea" id="RHEA-COMP:12777"/>
        <dbReference type="ChEBI" id="CHEBI:15377"/>
        <dbReference type="ChEBI" id="CHEBI:28938"/>
        <dbReference type="ChEBI" id="CHEBI:64721"/>
        <dbReference type="ChEBI" id="CHEBI:64722"/>
        <dbReference type="EC" id="3.5.1.122"/>
    </reaction>
</comment>
<evidence type="ECO:0000256" key="7">
    <source>
        <dbReference type="ARBA" id="ARBA00048768"/>
    </source>
</evidence>
<keyword evidence="11" id="KW-1185">Reference proteome</keyword>
<feature type="non-terminal residue" evidence="10">
    <location>
        <position position="1"/>
    </location>
</feature>
<reference evidence="11" key="1">
    <citation type="journal article" date="2018" name="Nat. Microbiol.">
        <title>Leveraging single-cell genomics to expand the fungal tree of life.</title>
        <authorList>
            <person name="Ahrendt S.R."/>
            <person name="Quandt C.A."/>
            <person name="Ciobanu D."/>
            <person name="Clum A."/>
            <person name="Salamov A."/>
            <person name="Andreopoulos B."/>
            <person name="Cheng J.F."/>
            <person name="Woyke T."/>
            <person name="Pelin A."/>
            <person name="Henrissat B."/>
            <person name="Reynolds N.K."/>
            <person name="Benny G.L."/>
            <person name="Smith M.E."/>
            <person name="James T.Y."/>
            <person name="Grigoriev I.V."/>
        </authorList>
    </citation>
    <scope>NUCLEOTIDE SEQUENCE [LARGE SCALE GENOMIC DNA]</scope>
    <source>
        <strain evidence="11">Benny S71-1</strain>
    </source>
</reference>
<dbReference type="EC" id="3.5.1.122" evidence="3 8"/>
<dbReference type="PANTHER" id="PTHR13035:SF0">
    <property type="entry name" value="PROTEIN N-TERMINAL GLUTAMINE AMIDOHYDROLASE"/>
    <property type="match status" value="1"/>
</dbReference>
<feature type="domain" description="Protein N-terminal glutamine amidohydrolase alpha beta roll" evidence="9">
    <location>
        <begin position="4"/>
        <end position="129"/>
    </location>
</feature>
<keyword evidence="5 8" id="KW-0378">Hydrolase</keyword>
<dbReference type="GO" id="GO:0005634">
    <property type="term" value="C:nucleus"/>
    <property type="evidence" value="ECO:0007669"/>
    <property type="project" value="TreeGrafter"/>
</dbReference>
<dbReference type="AlphaFoldDB" id="A0A4P9YZX1"/>
<dbReference type="PANTHER" id="PTHR13035">
    <property type="entry name" value="PROTEIN N-TERMINAL GLUTAMINE AMIDOHYDROLASE"/>
    <property type="match status" value="1"/>
</dbReference>
<protein>
    <recommendedName>
        <fullName evidence="4 8">Protein N-terminal glutamine amidohydrolase</fullName>
        <ecNumber evidence="3 8">3.5.1.122</ecNumber>
    </recommendedName>
    <alternativeName>
        <fullName evidence="6 8">Protein NH2-terminal glutamine deamidase</fullName>
    </alternativeName>
</protein>
<dbReference type="Proteomes" id="UP000278143">
    <property type="component" value="Unassembled WGS sequence"/>
</dbReference>
<dbReference type="OrthoDB" id="191192at2759"/>
<accession>A0A4P9YZX1</accession>
<comment type="subunit">
    <text evidence="2 8">Monomer.</text>
</comment>
<dbReference type="GO" id="GO:0008418">
    <property type="term" value="F:protein-N-terminal asparagine amidohydrolase activity"/>
    <property type="evidence" value="ECO:0007669"/>
    <property type="project" value="UniProtKB-UniRule"/>
</dbReference>
<organism evidence="10 11">
    <name type="scientific">Syncephalis pseudoplumigaleata</name>
    <dbReference type="NCBI Taxonomy" id="1712513"/>
    <lineage>
        <taxon>Eukaryota</taxon>
        <taxon>Fungi</taxon>
        <taxon>Fungi incertae sedis</taxon>
        <taxon>Zoopagomycota</taxon>
        <taxon>Zoopagomycotina</taxon>
        <taxon>Zoopagomycetes</taxon>
        <taxon>Zoopagales</taxon>
        <taxon>Piptocephalidaceae</taxon>
        <taxon>Syncephalis</taxon>
    </lineage>
</organism>
<proteinExistence type="inferred from homology"/>
<dbReference type="InterPro" id="IPR037132">
    <property type="entry name" value="N_Gln_amidohydro_ab_roll_sf"/>
</dbReference>
<evidence type="ECO:0000256" key="1">
    <source>
        <dbReference type="ARBA" id="ARBA00008985"/>
    </source>
</evidence>
<dbReference type="GO" id="GO:0005829">
    <property type="term" value="C:cytosol"/>
    <property type="evidence" value="ECO:0007669"/>
    <property type="project" value="TreeGrafter"/>
</dbReference>
<name>A0A4P9YZX1_9FUNG</name>
<dbReference type="GO" id="GO:0070773">
    <property type="term" value="F:protein-N-terminal glutamine amidohydrolase activity"/>
    <property type="evidence" value="ECO:0007669"/>
    <property type="project" value="UniProtKB-UniRule"/>
</dbReference>
<evidence type="ECO:0000256" key="6">
    <source>
        <dbReference type="ARBA" id="ARBA00029677"/>
    </source>
</evidence>
<evidence type="ECO:0000256" key="3">
    <source>
        <dbReference type="ARBA" id="ARBA00012718"/>
    </source>
</evidence>
<dbReference type="Pfam" id="PF09764">
    <property type="entry name" value="Nt_Gln_amidase"/>
    <property type="match status" value="1"/>
</dbReference>
<evidence type="ECO:0000313" key="11">
    <source>
        <dbReference type="Proteomes" id="UP000278143"/>
    </source>
</evidence>
<dbReference type="Gene3D" id="3.10.620.10">
    <property type="entry name" value="Protein N-terminal glutamine amidohydrolase, alpha beta roll"/>
    <property type="match status" value="1"/>
</dbReference>
<sequence>DCQYTKQYCEENIYLLARQLLAVEPECRASVVFISNERRTVPLWCQSASRDDSTLVVWDYHVILVVQTSKSDAMVYDFDAMLPFPCPWSEYVQMVFQPDIALQDGFLRQFRVVPARDYIDHFSSDRSHM</sequence>
<comment type="similarity">
    <text evidence="1 8">Belongs to the NTAQ1 family.</text>
</comment>
<dbReference type="InterPro" id="IPR039733">
    <property type="entry name" value="NTAQ1"/>
</dbReference>
<dbReference type="InterPro" id="IPR023128">
    <property type="entry name" value="Prot_N_Gln_amidohydro_ab_roll"/>
</dbReference>
<comment type="function">
    <text evidence="8">Mediates the side-chain deamidation of N-terminal glutamine residues to glutamate, an important step in N-end rule pathway of protein degradation. Conversion of the resulting N-terminal glutamine to glutamate renders the protein susceptible to arginylation, polyubiquitination and degradation as specified by the N-end rule. Does not act on substrates with internal or C-terminal glutamine and does not act on non-glutamine residues in any position.</text>
</comment>
<evidence type="ECO:0000256" key="5">
    <source>
        <dbReference type="ARBA" id="ARBA00022801"/>
    </source>
</evidence>
<feature type="non-terminal residue" evidence="10">
    <location>
        <position position="129"/>
    </location>
</feature>
<evidence type="ECO:0000256" key="2">
    <source>
        <dbReference type="ARBA" id="ARBA00011245"/>
    </source>
</evidence>
<dbReference type="EMBL" id="KZ989634">
    <property type="protein sequence ID" value="RKP25743.1"/>
    <property type="molecule type" value="Genomic_DNA"/>
</dbReference>
<gene>
    <name evidence="10" type="ORF">SYNPS1DRAFT_7739</name>
</gene>
<evidence type="ECO:0000259" key="9">
    <source>
        <dbReference type="Pfam" id="PF09764"/>
    </source>
</evidence>
<evidence type="ECO:0000313" key="10">
    <source>
        <dbReference type="EMBL" id="RKP25743.1"/>
    </source>
</evidence>
<evidence type="ECO:0000256" key="8">
    <source>
        <dbReference type="RuleBase" id="RU367082"/>
    </source>
</evidence>